<feature type="transmembrane region" description="Helical" evidence="1">
    <location>
        <begin position="20"/>
        <end position="43"/>
    </location>
</feature>
<evidence type="ECO:0000313" key="3">
    <source>
        <dbReference type="EMBL" id="MCG2430680.1"/>
    </source>
</evidence>
<dbReference type="SUPFAM" id="SSF74653">
    <property type="entry name" value="TolA/TonB C-terminal domain"/>
    <property type="match status" value="1"/>
</dbReference>
<accession>A0A9X1U4A6</accession>
<dbReference type="GO" id="GO:0055085">
    <property type="term" value="P:transmembrane transport"/>
    <property type="evidence" value="ECO:0007669"/>
    <property type="project" value="InterPro"/>
</dbReference>
<keyword evidence="1" id="KW-0812">Transmembrane</keyword>
<evidence type="ECO:0000259" key="2">
    <source>
        <dbReference type="Pfam" id="PF03544"/>
    </source>
</evidence>
<dbReference type="InterPro" id="IPR037682">
    <property type="entry name" value="TonB_C"/>
</dbReference>
<organism evidence="3 4">
    <name type="scientific">Aequorivita xiaoshiensis</name>
    <dbReference type="NCBI Taxonomy" id="2874476"/>
    <lineage>
        <taxon>Bacteria</taxon>
        <taxon>Pseudomonadati</taxon>
        <taxon>Bacteroidota</taxon>
        <taxon>Flavobacteriia</taxon>
        <taxon>Flavobacteriales</taxon>
        <taxon>Flavobacteriaceae</taxon>
        <taxon>Aequorivita</taxon>
    </lineage>
</organism>
<dbReference type="Pfam" id="PF03544">
    <property type="entry name" value="TonB_C"/>
    <property type="match status" value="1"/>
</dbReference>
<comment type="caution">
    <text evidence="3">The sequence shown here is derived from an EMBL/GenBank/DDBJ whole genome shotgun (WGS) entry which is preliminary data.</text>
</comment>
<name>A0A9X1U4A6_9FLAO</name>
<dbReference type="AlphaFoldDB" id="A0A9X1U4A6"/>
<keyword evidence="4" id="KW-1185">Reference proteome</keyword>
<dbReference type="RefSeq" id="WP_237607857.1">
    <property type="nucleotide sequence ID" value="NZ_JAIRBB010000003.1"/>
</dbReference>
<feature type="domain" description="TonB C-terminal" evidence="2">
    <location>
        <begin position="197"/>
        <end position="258"/>
    </location>
</feature>
<keyword evidence="1" id="KW-0472">Membrane</keyword>
<protein>
    <submittedName>
        <fullName evidence="3">Energy transducer TonB</fullName>
    </submittedName>
</protein>
<dbReference type="Proteomes" id="UP001139462">
    <property type="component" value="Unassembled WGS sequence"/>
</dbReference>
<evidence type="ECO:0000256" key="1">
    <source>
        <dbReference type="SAM" id="Phobius"/>
    </source>
</evidence>
<dbReference type="Gene3D" id="3.30.1150.10">
    <property type="match status" value="1"/>
</dbReference>
<sequence length="259" mass="29118">MKTSTKSTQNKRDEKRAIGIKWNSSLFFQIGVIVSLLIVFIVMQTNFKTTASVVEPNTFDGLNEPPIIDYVIDVDIPKPEAPVVKAKEKRVPIKKVVKTTSFEVKPDTSTEVETPIAQTDIPIIEKPKISVSTPSEPDVEGPKNILNVEFVPVFPGCEVLSTNAEKVECMSSKINSFINKNFRKELLEDLNKNETHRIYVNFKIDSKGYITDVKANSHNVKLKNEAQRVIAKLPIMKPGKQGDKYVDVLYTVPIVFKIN</sequence>
<proteinExistence type="predicted"/>
<dbReference type="EMBL" id="JAIRBB010000003">
    <property type="protein sequence ID" value="MCG2430680.1"/>
    <property type="molecule type" value="Genomic_DNA"/>
</dbReference>
<keyword evidence="1" id="KW-1133">Transmembrane helix</keyword>
<reference evidence="3" key="1">
    <citation type="submission" date="2021-09" db="EMBL/GenBank/DDBJ databases">
        <title>Genome of Aequorivita sp. strain F64183.</title>
        <authorList>
            <person name="Wang Y."/>
        </authorList>
    </citation>
    <scope>NUCLEOTIDE SEQUENCE</scope>
    <source>
        <strain evidence="3">F64183</strain>
    </source>
</reference>
<gene>
    <name evidence="3" type="ORF">K8344_06080</name>
</gene>
<evidence type="ECO:0000313" key="4">
    <source>
        <dbReference type="Proteomes" id="UP001139462"/>
    </source>
</evidence>